<name>A0ABP7U2V7_9PSEU</name>
<sequence>MLKNIHAIGLASLLTVTGAPTDQDRPPRCTAEGHVCMWEDAGYRSDTYVNVNAKAETGWHNIDEWDGDNEISSVINNSTCTIKLYSGDTPKESDHVWTVKPMDYISNLKHLKDASGTDANDDVESYEITC</sequence>
<gene>
    <name evidence="1" type="ORF">GCM10022247_70630</name>
</gene>
<dbReference type="Gene3D" id="2.60.20.10">
    <property type="entry name" value="Crystallins"/>
    <property type="match status" value="1"/>
</dbReference>
<dbReference type="Pfam" id="PF03995">
    <property type="entry name" value="Inhibitor_I36"/>
    <property type="match status" value="1"/>
</dbReference>
<evidence type="ECO:0008006" key="3">
    <source>
        <dbReference type="Google" id="ProtNLM"/>
    </source>
</evidence>
<accession>A0ABP7U2V7</accession>
<dbReference type="RefSeq" id="WP_344885186.1">
    <property type="nucleotide sequence ID" value="NZ_BAABAL010000026.1"/>
</dbReference>
<reference evidence="2" key="1">
    <citation type="journal article" date="2019" name="Int. J. Syst. Evol. Microbiol.">
        <title>The Global Catalogue of Microorganisms (GCM) 10K type strain sequencing project: providing services to taxonomists for standard genome sequencing and annotation.</title>
        <authorList>
            <consortium name="The Broad Institute Genomics Platform"/>
            <consortium name="The Broad Institute Genome Sequencing Center for Infectious Disease"/>
            <person name="Wu L."/>
            <person name="Ma J."/>
        </authorList>
    </citation>
    <scope>NUCLEOTIDE SEQUENCE [LARGE SCALE GENOMIC DNA]</scope>
    <source>
        <strain evidence="2">JCM 17342</strain>
    </source>
</reference>
<protein>
    <recommendedName>
        <fullName evidence="3">Peptidase inhibitor family I36</fullName>
    </recommendedName>
</protein>
<organism evidence="1 2">
    <name type="scientific">Allokutzneria multivorans</name>
    <dbReference type="NCBI Taxonomy" id="1142134"/>
    <lineage>
        <taxon>Bacteria</taxon>
        <taxon>Bacillati</taxon>
        <taxon>Actinomycetota</taxon>
        <taxon>Actinomycetes</taxon>
        <taxon>Pseudonocardiales</taxon>
        <taxon>Pseudonocardiaceae</taxon>
        <taxon>Allokutzneria</taxon>
    </lineage>
</organism>
<comment type="caution">
    <text evidence="1">The sequence shown here is derived from an EMBL/GenBank/DDBJ whole genome shotgun (WGS) entry which is preliminary data.</text>
</comment>
<evidence type="ECO:0000313" key="1">
    <source>
        <dbReference type="EMBL" id="GAA4035069.1"/>
    </source>
</evidence>
<evidence type="ECO:0000313" key="2">
    <source>
        <dbReference type="Proteomes" id="UP001501747"/>
    </source>
</evidence>
<keyword evidence="2" id="KW-1185">Reference proteome</keyword>
<dbReference type="Proteomes" id="UP001501747">
    <property type="component" value="Unassembled WGS sequence"/>
</dbReference>
<proteinExistence type="predicted"/>
<dbReference type="EMBL" id="BAABAL010000026">
    <property type="protein sequence ID" value="GAA4035069.1"/>
    <property type="molecule type" value="Genomic_DNA"/>
</dbReference>